<dbReference type="PRINTS" id="PR01840">
    <property type="entry name" value="TATCFAMILY"/>
</dbReference>
<comment type="similarity">
    <text evidence="7">Belongs to the TatC family.</text>
</comment>
<protein>
    <recommendedName>
        <fullName evidence="7">Sec-independent protein translocase protein TatC</fullName>
    </recommendedName>
</protein>
<keyword evidence="6 7" id="KW-0472">Membrane</keyword>
<evidence type="ECO:0000256" key="3">
    <source>
        <dbReference type="ARBA" id="ARBA00022927"/>
    </source>
</evidence>
<keyword evidence="3 7" id="KW-0653">Protein transport</keyword>
<dbReference type="Pfam" id="PF00902">
    <property type="entry name" value="TatC"/>
    <property type="match status" value="1"/>
</dbReference>
<dbReference type="PANTHER" id="PTHR30371">
    <property type="entry name" value="SEC-INDEPENDENT PROTEIN TRANSLOCASE PROTEIN TATC"/>
    <property type="match status" value="1"/>
</dbReference>
<evidence type="ECO:0000313" key="8">
    <source>
        <dbReference type="EMBL" id="WZW99951.1"/>
    </source>
</evidence>
<feature type="transmembrane region" description="Helical" evidence="7">
    <location>
        <begin position="160"/>
        <end position="186"/>
    </location>
</feature>
<name>A0ABZ3CBH0_9ACTN</name>
<feature type="transmembrane region" description="Helical" evidence="7">
    <location>
        <begin position="220"/>
        <end position="237"/>
    </location>
</feature>
<keyword evidence="7" id="KW-0813">Transport</keyword>
<comment type="function">
    <text evidence="7">Part of the twin-arginine translocation (Tat) system that transports large folded proteins containing a characteristic twin-arginine motif in their signal peptide across membranes. Together with TatB, TatC is part of a receptor directly interacting with Tat signal peptides.</text>
</comment>
<evidence type="ECO:0000256" key="5">
    <source>
        <dbReference type="ARBA" id="ARBA00023010"/>
    </source>
</evidence>
<dbReference type="PANTHER" id="PTHR30371:SF0">
    <property type="entry name" value="SEC-INDEPENDENT PROTEIN TRANSLOCASE PROTEIN TATC, CHLOROPLASTIC-RELATED"/>
    <property type="match status" value="1"/>
</dbReference>
<gene>
    <name evidence="7 8" type="primary">tatC</name>
    <name evidence="8" type="ORF">PCC79_07135</name>
</gene>
<evidence type="ECO:0000256" key="2">
    <source>
        <dbReference type="ARBA" id="ARBA00022692"/>
    </source>
</evidence>
<proteinExistence type="inferred from homology"/>
<comment type="subcellular location">
    <subcellularLocation>
        <location evidence="7">Cell membrane</location>
        <topology evidence="7">Multi-pass membrane protein</topology>
    </subcellularLocation>
    <subcellularLocation>
        <location evidence="1">Membrane</location>
        <topology evidence="1">Multi-pass membrane protein</topology>
    </subcellularLocation>
</comment>
<reference evidence="8 9" key="1">
    <citation type="journal article" date="2023" name="Environ Microbiome">
        <title>A coral-associated actinobacterium mitigates coral bleaching under heat stress.</title>
        <authorList>
            <person name="Li J."/>
            <person name="Zou Y."/>
            <person name="Li Q."/>
            <person name="Zhang J."/>
            <person name="Bourne D.G."/>
            <person name="Lyu Y."/>
            <person name="Liu C."/>
            <person name="Zhang S."/>
        </authorList>
    </citation>
    <scope>NUCLEOTIDE SEQUENCE [LARGE SCALE GENOMIC DNA]</scope>
    <source>
        <strain evidence="8 9">SCSIO 13291</strain>
    </source>
</reference>
<dbReference type="RefSeq" id="WP_232548127.1">
    <property type="nucleotide sequence ID" value="NZ_CP115965.1"/>
</dbReference>
<keyword evidence="5 7" id="KW-0811">Translocation</keyword>
<sequence length="253" mass="27428">MSLADHLRELRYRLLFSLVVVVIGMVVCAFFYNALFNLLSTPLDSARVALAASNPELTVLTTLNDITEPLLLALKIIAVGGLVLTSPIWIYQVWAYVVPALLAKEKRLALAFLSAAIPLFLAGVALAYWVVPQAIVVLLGFTPTSTEVTNMLNLGNFLNLLIQLMLVFGVGFLVPVFVVALNMIGILPTSALKKSRRYVFFGCFVFAAAATPGGDPFSMVALAIPMALLFLAAEWICSVNDKRKARRGDVVPV</sequence>
<dbReference type="EMBL" id="CP115965">
    <property type="protein sequence ID" value="WZW99951.1"/>
    <property type="molecule type" value="Genomic_DNA"/>
</dbReference>
<feature type="transmembrane region" description="Helical" evidence="7">
    <location>
        <begin position="70"/>
        <end position="96"/>
    </location>
</feature>
<evidence type="ECO:0000256" key="4">
    <source>
        <dbReference type="ARBA" id="ARBA00022989"/>
    </source>
</evidence>
<feature type="transmembrane region" description="Helical" evidence="7">
    <location>
        <begin position="108"/>
        <end position="131"/>
    </location>
</feature>
<accession>A0ABZ3CBH0</accession>
<keyword evidence="9" id="KW-1185">Reference proteome</keyword>
<evidence type="ECO:0000256" key="6">
    <source>
        <dbReference type="ARBA" id="ARBA00023136"/>
    </source>
</evidence>
<evidence type="ECO:0000313" key="9">
    <source>
        <dbReference type="Proteomes" id="UP001434337"/>
    </source>
</evidence>
<dbReference type="NCBIfam" id="TIGR00945">
    <property type="entry name" value="tatC"/>
    <property type="match status" value="1"/>
</dbReference>
<feature type="transmembrane region" description="Helical" evidence="7">
    <location>
        <begin position="12"/>
        <end position="35"/>
    </location>
</feature>
<dbReference type="HAMAP" id="MF_00902">
    <property type="entry name" value="TatC"/>
    <property type="match status" value="1"/>
</dbReference>
<organism evidence="8 9">
    <name type="scientific">Propioniciclava soli</name>
    <dbReference type="NCBI Taxonomy" id="2775081"/>
    <lineage>
        <taxon>Bacteria</taxon>
        <taxon>Bacillati</taxon>
        <taxon>Actinomycetota</taxon>
        <taxon>Actinomycetes</taxon>
        <taxon>Propionibacteriales</taxon>
        <taxon>Propionibacteriaceae</taxon>
        <taxon>Propioniciclava</taxon>
    </lineage>
</organism>
<evidence type="ECO:0000256" key="7">
    <source>
        <dbReference type="HAMAP-Rule" id="MF_00902"/>
    </source>
</evidence>
<keyword evidence="7" id="KW-1003">Cell membrane</keyword>
<keyword evidence="2 7" id="KW-0812">Transmembrane</keyword>
<evidence type="ECO:0000256" key="1">
    <source>
        <dbReference type="ARBA" id="ARBA00004141"/>
    </source>
</evidence>
<dbReference type="Proteomes" id="UP001434337">
    <property type="component" value="Chromosome"/>
</dbReference>
<dbReference type="InterPro" id="IPR002033">
    <property type="entry name" value="TatC"/>
</dbReference>
<comment type="subunit">
    <text evidence="7">The Tat system comprises two distinct complexes: a TatABC complex, containing multiple copies of TatA, TatB and TatC subunits, and a separate TatA complex, containing only TatA subunits. Substrates initially bind to the TatABC complex, which probably triggers association of the separate TatA complex to form the active translocon.</text>
</comment>
<keyword evidence="4 7" id="KW-1133">Transmembrane helix</keyword>
<feature type="transmembrane region" description="Helical" evidence="7">
    <location>
        <begin position="198"/>
        <end position="214"/>
    </location>
</feature>